<feature type="region of interest" description="Disordered" evidence="1">
    <location>
        <begin position="182"/>
        <end position="238"/>
    </location>
</feature>
<evidence type="ECO:0000256" key="1">
    <source>
        <dbReference type="SAM" id="MobiDB-lite"/>
    </source>
</evidence>
<feature type="compositionally biased region" description="Low complexity" evidence="1">
    <location>
        <begin position="186"/>
        <end position="237"/>
    </location>
</feature>
<sequence>MATRLPFDGMFSDEGASASAIMLDALLSRHILGWQVFCSFPIPLTVIWSLDKERVRGSSGGVPERFGALSDFYLDECSFLGGILEEYRSCRYTLLRDPLVVLYLSPQVPSVVVAGIALPALAFSLHLRPPLQQPCAVAVVVAFGRRCRGWVHEEEKKTGLHFPVAEDVWKYLTDVNPSFAAAGRWSSRTSPSPRSSPSCAATSLGSARSRASPAAGSLASKTPGSPSSPSTRSSPSRFDLRQGLAAPSVIAKLCRSLPRHRSCEVNLVHPSVASVRRRKIVAAVDSTSPPFEARRRPSSVAVCRRALASTNRRSVVAHAAIAAFLRTANKIREAKNMIRVGVFNWLVLAGACNLIIRVACMLSKALPPQVLGTGGRGRVEEAASGGASSSSPAYLFTAAAQYHACRRGRRSARARSVWCLSSLFVSLPPVDIGLAGANRVAALAAIHKAGHDDNAAWEVPRPQP</sequence>
<accession>Q69IW7</accession>
<name>Q69IW7_ORYSJ</name>
<reference evidence="3" key="1">
    <citation type="journal article" date="2004" name="Plant Cell">
        <title>Composition and structure of the centromeric region of rice chromosome 8.</title>
        <authorList>
            <person name="Wu J."/>
            <person name="Yamagata H."/>
            <person name="Hayashi-Tsugane M."/>
            <person name="Hijishita S."/>
            <person name="Fujisawa M."/>
            <person name="Shibata M."/>
            <person name="Itoh Y."/>
            <person name="Nakamura M."/>
            <person name="Sakaguchi M."/>
            <person name="Yoshihara R."/>
            <person name="Kobayashi H."/>
            <person name="Itoh K."/>
            <person name="Karasawa W."/>
            <person name="Yamamoto M."/>
            <person name="Saji S."/>
            <person name="Katagiri S."/>
            <person name="Kanamori H."/>
            <person name="Namiki N."/>
            <person name="Katayose Y."/>
            <person name="Matsumoto T."/>
            <person name="Sasaki T."/>
        </authorList>
    </citation>
    <scope>NUCLEOTIDE SEQUENCE</scope>
</reference>
<keyword evidence="2" id="KW-0812">Transmembrane</keyword>
<feature type="transmembrane region" description="Helical" evidence="2">
    <location>
        <begin position="31"/>
        <end position="50"/>
    </location>
</feature>
<keyword evidence="2" id="KW-0472">Membrane</keyword>
<evidence type="ECO:0000256" key="2">
    <source>
        <dbReference type="SAM" id="Phobius"/>
    </source>
</evidence>
<gene>
    <name evidence="3" type="primary">B1100F03.126</name>
</gene>
<dbReference type="EMBL" id="AP006481">
    <property type="protein sequence ID" value="BAD32080.1"/>
    <property type="molecule type" value="Genomic_DNA"/>
</dbReference>
<keyword evidence="2" id="KW-1133">Transmembrane helix</keyword>
<dbReference type="AlphaFoldDB" id="Q69IW7"/>
<organism evidence="3">
    <name type="scientific">Oryza sativa subsp. japonica</name>
    <name type="common">Rice</name>
    <dbReference type="NCBI Taxonomy" id="39947"/>
    <lineage>
        <taxon>Eukaryota</taxon>
        <taxon>Viridiplantae</taxon>
        <taxon>Streptophyta</taxon>
        <taxon>Embryophyta</taxon>
        <taxon>Tracheophyta</taxon>
        <taxon>Spermatophyta</taxon>
        <taxon>Magnoliopsida</taxon>
        <taxon>Liliopsida</taxon>
        <taxon>Poales</taxon>
        <taxon>Poaceae</taxon>
        <taxon>BOP clade</taxon>
        <taxon>Oryzoideae</taxon>
        <taxon>Oryzeae</taxon>
        <taxon>Oryzinae</taxon>
        <taxon>Oryza</taxon>
        <taxon>Oryza sativa</taxon>
    </lineage>
</organism>
<proteinExistence type="predicted"/>
<evidence type="ECO:0000313" key="3">
    <source>
        <dbReference type="EMBL" id="BAD32080.1"/>
    </source>
</evidence>
<protein>
    <submittedName>
        <fullName evidence="3">Uncharacterized protein</fullName>
    </submittedName>
</protein>